<dbReference type="OrthoDB" id="9806579at2"/>
<dbReference type="GO" id="GO:0008909">
    <property type="term" value="F:isochorismate synthase activity"/>
    <property type="evidence" value="ECO:0007669"/>
    <property type="project" value="InterPro"/>
</dbReference>
<keyword evidence="7" id="KW-1185">Reference proteome</keyword>
<dbReference type="PANTHER" id="PTHR11236:SF48">
    <property type="entry name" value="ISOCHORISMATE SYNTHASE MENF"/>
    <property type="match status" value="1"/>
</dbReference>
<dbReference type="GO" id="GO:0016833">
    <property type="term" value="F:oxo-acid-lyase activity"/>
    <property type="evidence" value="ECO:0007669"/>
    <property type="project" value="InterPro"/>
</dbReference>
<dbReference type="Gene3D" id="3.60.120.10">
    <property type="entry name" value="Anthranilate synthase"/>
    <property type="match status" value="1"/>
</dbReference>
<reference evidence="6 7" key="1">
    <citation type="journal article" date="2018" name="MBio">
        <title>Insights into the evolution of host association through the isolation and characterization of a novel human periodontal pathobiont, Desulfobulbus oralis.</title>
        <authorList>
            <person name="Cross K.L."/>
            <person name="Chirania P."/>
            <person name="Xiong W."/>
            <person name="Beall C.J."/>
            <person name="Elkins J.G."/>
            <person name="Giannone R.J."/>
            <person name="Griffen A.L."/>
            <person name="Guss A.M."/>
            <person name="Hettich R.L."/>
            <person name="Joshi S.S."/>
            <person name="Mokrzan E.M."/>
            <person name="Martin R.K."/>
            <person name="Zhulin I.B."/>
            <person name="Leys E.J."/>
            <person name="Podar M."/>
        </authorList>
    </citation>
    <scope>NUCLEOTIDE SEQUENCE [LARGE SCALE GENOMIC DNA]</scope>
    <source>
        <strain evidence="6 7">ORNL</strain>
    </source>
</reference>
<organism evidence="6 7">
    <name type="scientific">Desulfobulbus oralis</name>
    <dbReference type="NCBI Taxonomy" id="1986146"/>
    <lineage>
        <taxon>Bacteria</taxon>
        <taxon>Pseudomonadati</taxon>
        <taxon>Thermodesulfobacteriota</taxon>
        <taxon>Desulfobulbia</taxon>
        <taxon>Desulfobulbales</taxon>
        <taxon>Desulfobulbaceae</taxon>
        <taxon>Desulfobulbus</taxon>
    </lineage>
</organism>
<comment type="cofactor">
    <cofactor evidence="1">
        <name>Mg(2+)</name>
        <dbReference type="ChEBI" id="CHEBI:18420"/>
    </cofactor>
</comment>
<evidence type="ECO:0000256" key="3">
    <source>
        <dbReference type="ARBA" id="ARBA00022842"/>
    </source>
</evidence>
<evidence type="ECO:0000256" key="2">
    <source>
        <dbReference type="ARBA" id="ARBA00022723"/>
    </source>
</evidence>
<keyword evidence="3" id="KW-0460">Magnesium</keyword>
<keyword evidence="4" id="KW-0456">Lyase</keyword>
<gene>
    <name evidence="6" type="ORF">CAY53_06490</name>
</gene>
<dbReference type="AlphaFoldDB" id="A0A2L1GNG4"/>
<dbReference type="RefSeq" id="WP_104936450.1">
    <property type="nucleotide sequence ID" value="NZ_CP021255.1"/>
</dbReference>
<dbReference type="EMBL" id="CP021255">
    <property type="protein sequence ID" value="AVD71176.1"/>
    <property type="molecule type" value="Genomic_DNA"/>
</dbReference>
<dbReference type="SUPFAM" id="SSF56322">
    <property type="entry name" value="ADC synthase"/>
    <property type="match status" value="1"/>
</dbReference>
<dbReference type="PRINTS" id="PR00095">
    <property type="entry name" value="ANTSNTHASEI"/>
</dbReference>
<dbReference type="Pfam" id="PF00425">
    <property type="entry name" value="Chorismate_bind"/>
    <property type="match status" value="1"/>
</dbReference>
<proteinExistence type="predicted"/>
<evidence type="ECO:0000313" key="7">
    <source>
        <dbReference type="Proteomes" id="UP000239867"/>
    </source>
</evidence>
<sequence length="446" mass="50679">MFTKIFDNILHDDLYAACIIAENSPYKDYAVYENQGNYFIGLGIKSYINFGLESTIIYNNGNKSEISNKDFACSMNNAVKMISDKEWRGIGLAHFELSRYLYSIHPLPYASTLLKLIIPIVEISIVNNKISISSSNKSCADEIYNFIDKKFNEIKNKNNDNIINRANTLFNTKINLYGENEYKSNVASAVFDINNLKYQKVIISRRVPLQRRIDMIASYYSGRKSNSPARSYILNIDGFQAAGFSPETVVEVNSDRIVSTQPLAGTRAISTDLMEDKKLESQLINDTKEIAEHAVSVKLAFDEINKICDNESIYLSYFMKIIKRGPVRHLASRLRGKMKENNTSWDAFNALFPAVTATGIPKKESIEAIHDYEKNDRGLYSGCIMLYDSNDCMDAALVLRSFYQTAKLSWIQAGAGIVEKSTPEREFEETCEKLYTVSNYIKYMNP</sequence>
<keyword evidence="2" id="KW-0479">Metal-binding</keyword>
<dbReference type="InterPro" id="IPR015890">
    <property type="entry name" value="Chorismate_C"/>
</dbReference>
<dbReference type="NCBIfam" id="TIGR03494">
    <property type="entry name" value="salicyl_syn"/>
    <property type="match status" value="1"/>
</dbReference>
<dbReference type="PANTHER" id="PTHR11236">
    <property type="entry name" value="AMINOBENZOATE/ANTHRANILATE SYNTHASE"/>
    <property type="match status" value="1"/>
</dbReference>
<evidence type="ECO:0000259" key="5">
    <source>
        <dbReference type="Pfam" id="PF00425"/>
    </source>
</evidence>
<protein>
    <submittedName>
        <fullName evidence="6">Salicylate synthase</fullName>
    </submittedName>
</protein>
<evidence type="ECO:0000256" key="4">
    <source>
        <dbReference type="ARBA" id="ARBA00023239"/>
    </source>
</evidence>
<dbReference type="KEGG" id="deo:CAY53_06490"/>
<dbReference type="InterPro" id="IPR005801">
    <property type="entry name" value="ADC_synthase"/>
</dbReference>
<dbReference type="InterPro" id="IPR019996">
    <property type="entry name" value="Salicylate_synthase"/>
</dbReference>
<name>A0A2L1GNG4_9BACT</name>
<dbReference type="Proteomes" id="UP000239867">
    <property type="component" value="Chromosome"/>
</dbReference>
<evidence type="ECO:0000313" key="6">
    <source>
        <dbReference type="EMBL" id="AVD71176.1"/>
    </source>
</evidence>
<dbReference type="GO" id="GO:0000162">
    <property type="term" value="P:L-tryptophan biosynthetic process"/>
    <property type="evidence" value="ECO:0007669"/>
    <property type="project" value="TreeGrafter"/>
</dbReference>
<accession>A0A2L1GNG4</accession>
<evidence type="ECO:0000256" key="1">
    <source>
        <dbReference type="ARBA" id="ARBA00001946"/>
    </source>
</evidence>
<feature type="domain" description="Chorismate-utilising enzyme C-terminal" evidence="5">
    <location>
        <begin position="179"/>
        <end position="433"/>
    </location>
</feature>
<dbReference type="GO" id="GO:0046872">
    <property type="term" value="F:metal ion binding"/>
    <property type="evidence" value="ECO:0007669"/>
    <property type="project" value="UniProtKB-KW"/>
</dbReference>
<dbReference type="InterPro" id="IPR019999">
    <property type="entry name" value="Anth_synth_I-like"/>
</dbReference>